<proteinExistence type="predicted"/>
<dbReference type="Proteomes" id="UP000245910">
    <property type="component" value="Chromosome III"/>
</dbReference>
<sequence length="109" mass="11577">MTAVRGMSAFHSSQSVSSATCCCSQAVTTTITFIRQRHVIVSTVAVQRSLLPELTAQLYGNAFKYPNELSAIRRTPATTTTAASATSAAAHHIRPLFPAPTANSRIPTT</sequence>
<accession>A0A2L2TRW5</accession>
<keyword evidence="2" id="KW-1185">Reference proteome</keyword>
<protein>
    <submittedName>
        <fullName evidence="1">Uncharacterized protein</fullName>
    </submittedName>
</protein>
<dbReference type="EMBL" id="LN649231">
    <property type="protein sequence ID" value="CEI68871.1"/>
    <property type="molecule type" value="Genomic_DNA"/>
</dbReference>
<name>A0A2L2TRW5_9HYPO</name>
<dbReference type="AlphaFoldDB" id="A0A2L2TRW5"/>
<reference evidence="2" key="1">
    <citation type="submission" date="2014-10" db="EMBL/GenBank/DDBJ databases">
        <authorList>
            <person name="King R."/>
        </authorList>
    </citation>
    <scope>NUCLEOTIDE SEQUENCE [LARGE SCALE GENOMIC DNA]</scope>
    <source>
        <strain evidence="2">A3/5</strain>
    </source>
</reference>
<evidence type="ECO:0000313" key="2">
    <source>
        <dbReference type="Proteomes" id="UP000245910"/>
    </source>
</evidence>
<evidence type="ECO:0000313" key="1">
    <source>
        <dbReference type="EMBL" id="CEI68871.1"/>
    </source>
</evidence>
<organism evidence="1 2">
    <name type="scientific">Fusarium venenatum</name>
    <dbReference type="NCBI Taxonomy" id="56646"/>
    <lineage>
        <taxon>Eukaryota</taxon>
        <taxon>Fungi</taxon>
        <taxon>Dikarya</taxon>
        <taxon>Ascomycota</taxon>
        <taxon>Pezizomycotina</taxon>
        <taxon>Sordariomycetes</taxon>
        <taxon>Hypocreomycetidae</taxon>
        <taxon>Hypocreales</taxon>
        <taxon>Nectriaceae</taxon>
        <taxon>Fusarium</taxon>
    </lineage>
</organism>